<accession>A0ABR8L8A5</accession>
<dbReference type="InterPro" id="IPR036388">
    <property type="entry name" value="WH-like_DNA-bd_sf"/>
</dbReference>
<dbReference type="CDD" id="cd06170">
    <property type="entry name" value="LuxR_C_like"/>
    <property type="match status" value="1"/>
</dbReference>
<comment type="caution">
    <text evidence="6">The sequence shown here is derived from an EMBL/GenBank/DDBJ whole genome shotgun (WGS) entry which is preliminary data.</text>
</comment>
<keyword evidence="7" id="KW-1185">Reference proteome</keyword>
<organism evidence="6 7">
    <name type="scientific">Microbispora bryophytorum subsp. camponoti</name>
    <dbReference type="NCBI Taxonomy" id="1677852"/>
    <lineage>
        <taxon>Bacteria</taxon>
        <taxon>Bacillati</taxon>
        <taxon>Actinomycetota</taxon>
        <taxon>Actinomycetes</taxon>
        <taxon>Streptosporangiales</taxon>
        <taxon>Streptosporangiaceae</taxon>
        <taxon>Microbispora</taxon>
    </lineage>
</organism>
<dbReference type="PROSITE" id="PS50043">
    <property type="entry name" value="HTH_LUXR_2"/>
    <property type="match status" value="1"/>
</dbReference>
<evidence type="ECO:0000313" key="7">
    <source>
        <dbReference type="Proteomes" id="UP000653231"/>
    </source>
</evidence>
<reference evidence="6 7" key="1">
    <citation type="submission" date="2020-09" db="EMBL/GenBank/DDBJ databases">
        <title>Actinomycete isolated from the Camponotus japonicus Mayr.</title>
        <authorList>
            <person name="Gong X."/>
        </authorList>
    </citation>
    <scope>NUCLEOTIDE SEQUENCE [LARGE SCALE GENOMIC DNA]</scope>
    <source>
        <strain evidence="6 7">2C-HV3</strain>
    </source>
</reference>
<feature type="region of interest" description="Disordered" evidence="4">
    <location>
        <begin position="1"/>
        <end position="32"/>
    </location>
</feature>
<proteinExistence type="predicted"/>
<dbReference type="PRINTS" id="PR00038">
    <property type="entry name" value="HTHLUXR"/>
</dbReference>
<evidence type="ECO:0000256" key="1">
    <source>
        <dbReference type="ARBA" id="ARBA00023015"/>
    </source>
</evidence>
<gene>
    <name evidence="6" type="ORF">IEQ31_16245</name>
</gene>
<evidence type="ECO:0000256" key="2">
    <source>
        <dbReference type="ARBA" id="ARBA00023125"/>
    </source>
</evidence>
<dbReference type="EMBL" id="JACXRZ010000010">
    <property type="protein sequence ID" value="MBD3144729.1"/>
    <property type="molecule type" value="Genomic_DNA"/>
</dbReference>
<sequence length="233" mass="24274">MRRPATPGAVGGAERAERPSGPAGAGGNGWLARAEAEWHRAHGTEDPQAWRRATAAFGFGFRYEEARSRWRLAESLLRTGDRAAARAEWERAVHTAAALGARPFLQTLRAVGTRAGFPDPTATVPAASPAGDAHARDTRAGDTQGGAAGERPGAAREPARLSALTAREREVLAHVAGGLANREIGERLFISQKTVSVHVSNILAKLGVTSRTQAAAVALQEGLSPGAADGNTV</sequence>
<keyword evidence="3" id="KW-0804">Transcription</keyword>
<name>A0ABR8L8A5_9ACTN</name>
<keyword evidence="1" id="KW-0805">Transcription regulation</keyword>
<dbReference type="Pfam" id="PF00196">
    <property type="entry name" value="GerE"/>
    <property type="match status" value="1"/>
</dbReference>
<dbReference type="Gene3D" id="1.10.10.10">
    <property type="entry name" value="Winged helix-like DNA-binding domain superfamily/Winged helix DNA-binding domain"/>
    <property type="match status" value="1"/>
</dbReference>
<feature type="region of interest" description="Disordered" evidence="4">
    <location>
        <begin position="119"/>
        <end position="157"/>
    </location>
</feature>
<dbReference type="PANTHER" id="PTHR44688">
    <property type="entry name" value="DNA-BINDING TRANSCRIPTIONAL ACTIVATOR DEVR_DOSR"/>
    <property type="match status" value="1"/>
</dbReference>
<dbReference type="SUPFAM" id="SSF46894">
    <property type="entry name" value="C-terminal effector domain of the bipartite response regulators"/>
    <property type="match status" value="1"/>
</dbReference>
<dbReference type="InterPro" id="IPR016032">
    <property type="entry name" value="Sig_transdc_resp-reg_C-effctor"/>
</dbReference>
<protein>
    <submittedName>
        <fullName evidence="6">Response regulator transcription factor</fullName>
    </submittedName>
</protein>
<dbReference type="PROSITE" id="PS00622">
    <property type="entry name" value="HTH_LUXR_1"/>
    <property type="match status" value="1"/>
</dbReference>
<dbReference type="SMART" id="SM00421">
    <property type="entry name" value="HTH_LUXR"/>
    <property type="match status" value="1"/>
</dbReference>
<evidence type="ECO:0000256" key="3">
    <source>
        <dbReference type="ARBA" id="ARBA00023163"/>
    </source>
</evidence>
<keyword evidence="2" id="KW-0238">DNA-binding</keyword>
<dbReference type="PANTHER" id="PTHR44688:SF16">
    <property type="entry name" value="DNA-BINDING TRANSCRIPTIONAL ACTIVATOR DEVR_DOSR"/>
    <property type="match status" value="1"/>
</dbReference>
<evidence type="ECO:0000256" key="4">
    <source>
        <dbReference type="SAM" id="MobiDB-lite"/>
    </source>
</evidence>
<dbReference type="Proteomes" id="UP000653231">
    <property type="component" value="Unassembled WGS sequence"/>
</dbReference>
<evidence type="ECO:0000259" key="5">
    <source>
        <dbReference type="PROSITE" id="PS50043"/>
    </source>
</evidence>
<evidence type="ECO:0000313" key="6">
    <source>
        <dbReference type="EMBL" id="MBD3144729.1"/>
    </source>
</evidence>
<feature type="domain" description="HTH luxR-type" evidence="5">
    <location>
        <begin position="157"/>
        <end position="222"/>
    </location>
</feature>
<dbReference type="InterPro" id="IPR000792">
    <property type="entry name" value="Tscrpt_reg_LuxR_C"/>
</dbReference>